<protein>
    <submittedName>
        <fullName evidence="1">Helix-turn-helix domain-containing protein</fullName>
    </submittedName>
</protein>
<gene>
    <name evidence="1" type="ORF">QO231_16620</name>
</gene>
<dbReference type="EMBL" id="JASMWN010000014">
    <property type="protein sequence ID" value="MDU9005461.1"/>
    <property type="molecule type" value="Genomic_DNA"/>
</dbReference>
<organism evidence="1 2">
    <name type="scientific">Sedimentitalea todarodis</name>
    <dbReference type="NCBI Taxonomy" id="1631240"/>
    <lineage>
        <taxon>Bacteria</taxon>
        <taxon>Pseudomonadati</taxon>
        <taxon>Pseudomonadota</taxon>
        <taxon>Alphaproteobacteria</taxon>
        <taxon>Rhodobacterales</taxon>
        <taxon>Paracoccaceae</taxon>
        <taxon>Sedimentitalea</taxon>
    </lineage>
</organism>
<sequence length="135" mass="15280">MIRNNFLSPAERLKLECCVRIQREDHGVARRANAILLLDDGENCVQIAKFLYLDDDTIRSWYKSYRDGGWEALALDGWKGGKSRMTSDQETVLCDWLQARFCRSTAEIRTYIAAEFGLDSSHSGGSGVEAPCREI</sequence>
<dbReference type="RefSeq" id="WP_316778876.1">
    <property type="nucleotide sequence ID" value="NZ_JASMWN010000014.1"/>
</dbReference>
<dbReference type="Pfam" id="PF13551">
    <property type="entry name" value="HTH_29"/>
    <property type="match status" value="1"/>
</dbReference>
<proteinExistence type="predicted"/>
<evidence type="ECO:0000313" key="2">
    <source>
        <dbReference type="Proteomes" id="UP001255416"/>
    </source>
</evidence>
<reference evidence="2" key="1">
    <citation type="submission" date="2023-05" db="EMBL/GenBank/DDBJ databases">
        <title>Sedimentitalea sp. nov. JM2-8.</title>
        <authorList>
            <person name="Huang J."/>
        </authorList>
    </citation>
    <scope>NUCLEOTIDE SEQUENCE [LARGE SCALE GENOMIC DNA]</scope>
    <source>
        <strain evidence="2">KHS03</strain>
    </source>
</reference>
<dbReference type="InterPro" id="IPR009057">
    <property type="entry name" value="Homeodomain-like_sf"/>
</dbReference>
<accession>A0ABU3VGZ7</accession>
<dbReference type="Proteomes" id="UP001255416">
    <property type="component" value="Unassembled WGS sequence"/>
</dbReference>
<comment type="caution">
    <text evidence="1">The sequence shown here is derived from an EMBL/GenBank/DDBJ whole genome shotgun (WGS) entry which is preliminary data.</text>
</comment>
<keyword evidence="2" id="KW-1185">Reference proteome</keyword>
<evidence type="ECO:0000313" key="1">
    <source>
        <dbReference type="EMBL" id="MDU9005461.1"/>
    </source>
</evidence>
<dbReference type="SUPFAM" id="SSF46689">
    <property type="entry name" value="Homeodomain-like"/>
    <property type="match status" value="1"/>
</dbReference>
<name>A0ABU3VGZ7_9RHOB</name>